<organism evidence="12 13">
    <name type="scientific">Microdochium trichocladiopsis</name>
    <dbReference type="NCBI Taxonomy" id="1682393"/>
    <lineage>
        <taxon>Eukaryota</taxon>
        <taxon>Fungi</taxon>
        <taxon>Dikarya</taxon>
        <taxon>Ascomycota</taxon>
        <taxon>Pezizomycotina</taxon>
        <taxon>Sordariomycetes</taxon>
        <taxon>Xylariomycetidae</taxon>
        <taxon>Xylariales</taxon>
        <taxon>Microdochiaceae</taxon>
        <taxon>Microdochium</taxon>
    </lineage>
</organism>
<dbReference type="GO" id="GO:0005634">
    <property type="term" value="C:nucleus"/>
    <property type="evidence" value="ECO:0007669"/>
    <property type="project" value="UniProtKB-SubCell"/>
</dbReference>
<reference evidence="12" key="1">
    <citation type="journal article" date="2021" name="Nat. Commun.">
        <title>Genetic determinants of endophytism in the Arabidopsis root mycobiome.</title>
        <authorList>
            <person name="Mesny F."/>
            <person name="Miyauchi S."/>
            <person name="Thiergart T."/>
            <person name="Pickel B."/>
            <person name="Atanasova L."/>
            <person name="Karlsson M."/>
            <person name="Huettel B."/>
            <person name="Barry K.W."/>
            <person name="Haridas S."/>
            <person name="Chen C."/>
            <person name="Bauer D."/>
            <person name="Andreopoulos W."/>
            <person name="Pangilinan J."/>
            <person name="LaButti K."/>
            <person name="Riley R."/>
            <person name="Lipzen A."/>
            <person name="Clum A."/>
            <person name="Drula E."/>
            <person name="Henrissat B."/>
            <person name="Kohler A."/>
            <person name="Grigoriev I.V."/>
            <person name="Martin F.M."/>
            <person name="Hacquard S."/>
        </authorList>
    </citation>
    <scope>NUCLEOTIDE SEQUENCE</scope>
    <source>
        <strain evidence="12">MPI-CAGE-CH-0230</strain>
    </source>
</reference>
<dbReference type="RefSeq" id="XP_046005730.1">
    <property type="nucleotide sequence ID" value="XM_046162336.1"/>
</dbReference>
<dbReference type="Proteomes" id="UP000756346">
    <property type="component" value="Unassembled WGS sequence"/>
</dbReference>
<evidence type="ECO:0000256" key="11">
    <source>
        <dbReference type="SAM" id="MobiDB-lite"/>
    </source>
</evidence>
<accession>A0A9P9BIV1</accession>
<evidence type="ECO:0000256" key="5">
    <source>
        <dbReference type="ARBA" id="ARBA00022776"/>
    </source>
</evidence>
<dbReference type="GeneID" id="70191882"/>
<dbReference type="GO" id="GO:0000444">
    <property type="term" value="C:MIS12/MIND type complex"/>
    <property type="evidence" value="ECO:0007669"/>
    <property type="project" value="InterPro"/>
</dbReference>
<proteinExistence type="predicted"/>
<keyword evidence="13" id="KW-1185">Reference proteome</keyword>
<sequence>MASADHSTTTTTNLAQHTSQRRSAPREPSSQPQQQPQQQPPAPQPLPTRHVQLTPGPRAAGFQNLLDKSLESTLKKVSWDNLAACYPTIATQAPATLKAVQKQMVERLGTLCRREFQSIFEQRQVVPKLNELESLISEASRRKDEAGMQGIDEAPVPPHTLPAEQVFAAHLAPHLKQQQSQLNAKLQTVQAHNARLFDGVQRQRVEVESLMQLLEKTMEDIDSASQMMDEVADDLARETRTVEVEIAGK</sequence>
<evidence type="ECO:0000256" key="4">
    <source>
        <dbReference type="ARBA" id="ARBA00022618"/>
    </source>
</evidence>
<keyword evidence="6" id="KW-0995">Kinetochore</keyword>
<evidence type="ECO:0000256" key="10">
    <source>
        <dbReference type="SAM" id="Coils"/>
    </source>
</evidence>
<keyword evidence="8" id="KW-0131">Cell cycle</keyword>
<keyword evidence="7" id="KW-0539">Nucleus</keyword>
<protein>
    <submittedName>
        <fullName evidence="12">Nnf1-domain-containing protein</fullName>
    </submittedName>
</protein>
<dbReference type="AlphaFoldDB" id="A0A9P9BIV1"/>
<dbReference type="OrthoDB" id="18453at2759"/>
<comment type="subcellular location">
    <subcellularLocation>
        <location evidence="2">Chromosome</location>
        <location evidence="2">Centromere</location>
        <location evidence="2">Kinetochore</location>
    </subcellularLocation>
    <subcellularLocation>
        <location evidence="1">Nucleus</location>
    </subcellularLocation>
</comment>
<evidence type="ECO:0000313" key="12">
    <source>
        <dbReference type="EMBL" id="KAH7016106.1"/>
    </source>
</evidence>
<dbReference type="GO" id="GO:0051301">
    <property type="term" value="P:cell division"/>
    <property type="evidence" value="ECO:0007669"/>
    <property type="project" value="UniProtKB-KW"/>
</dbReference>
<dbReference type="PANTHER" id="PTHR15459">
    <property type="entry name" value="POLYAMINE-MODULATED FACTOR 1"/>
    <property type="match status" value="1"/>
</dbReference>
<dbReference type="PANTHER" id="PTHR15459:SF3">
    <property type="entry name" value="POLYAMINE-MODULATED FACTOR 1"/>
    <property type="match status" value="1"/>
</dbReference>
<dbReference type="EMBL" id="JAGTJQ010000012">
    <property type="protein sequence ID" value="KAH7016106.1"/>
    <property type="molecule type" value="Genomic_DNA"/>
</dbReference>
<evidence type="ECO:0000256" key="6">
    <source>
        <dbReference type="ARBA" id="ARBA00022838"/>
    </source>
</evidence>
<evidence type="ECO:0000256" key="7">
    <source>
        <dbReference type="ARBA" id="ARBA00023242"/>
    </source>
</evidence>
<evidence type="ECO:0000313" key="13">
    <source>
        <dbReference type="Proteomes" id="UP000756346"/>
    </source>
</evidence>
<keyword evidence="3" id="KW-0158">Chromosome</keyword>
<dbReference type="GO" id="GO:0007059">
    <property type="term" value="P:chromosome segregation"/>
    <property type="evidence" value="ECO:0007669"/>
    <property type="project" value="TreeGrafter"/>
</dbReference>
<keyword evidence="4" id="KW-0132">Cell division</keyword>
<keyword evidence="9" id="KW-0137">Centromere</keyword>
<feature type="region of interest" description="Disordered" evidence="11">
    <location>
        <begin position="1"/>
        <end position="60"/>
    </location>
</feature>
<dbReference type="InterPro" id="IPR007128">
    <property type="entry name" value="PMF1/Nnf1"/>
</dbReference>
<evidence type="ECO:0000256" key="8">
    <source>
        <dbReference type="ARBA" id="ARBA00023306"/>
    </source>
</evidence>
<feature type="compositionally biased region" description="Polar residues" evidence="11">
    <location>
        <begin position="1"/>
        <end position="18"/>
    </location>
</feature>
<evidence type="ECO:0000256" key="3">
    <source>
        <dbReference type="ARBA" id="ARBA00022454"/>
    </source>
</evidence>
<evidence type="ECO:0000256" key="9">
    <source>
        <dbReference type="ARBA" id="ARBA00023328"/>
    </source>
</evidence>
<evidence type="ECO:0000256" key="2">
    <source>
        <dbReference type="ARBA" id="ARBA00004629"/>
    </source>
</evidence>
<feature type="compositionally biased region" description="Low complexity" evidence="11">
    <location>
        <begin position="26"/>
        <end position="37"/>
    </location>
</feature>
<gene>
    <name evidence="12" type="ORF">B0I36DRAFT_425541</name>
</gene>
<dbReference type="Pfam" id="PF03980">
    <property type="entry name" value="Nnf1"/>
    <property type="match status" value="1"/>
</dbReference>
<keyword evidence="10" id="KW-0175">Coiled coil</keyword>
<evidence type="ECO:0000256" key="1">
    <source>
        <dbReference type="ARBA" id="ARBA00004123"/>
    </source>
</evidence>
<comment type="caution">
    <text evidence="12">The sequence shown here is derived from an EMBL/GenBank/DDBJ whole genome shotgun (WGS) entry which is preliminary data.</text>
</comment>
<keyword evidence="5" id="KW-0498">Mitosis</keyword>
<feature type="coiled-coil region" evidence="10">
    <location>
        <begin position="200"/>
        <end position="234"/>
    </location>
</feature>
<name>A0A9P9BIV1_9PEZI</name>